<feature type="signal peptide" evidence="4">
    <location>
        <begin position="1"/>
        <end position="22"/>
    </location>
</feature>
<keyword evidence="4" id="KW-0732">Signal</keyword>
<feature type="chain" id="PRO_5045366718" evidence="4">
    <location>
        <begin position="23"/>
        <end position="459"/>
    </location>
</feature>
<dbReference type="Gene3D" id="3.40.190.10">
    <property type="entry name" value="Periplasmic binding protein-like II"/>
    <property type="match status" value="1"/>
</dbReference>
<dbReference type="InterPro" id="IPR050490">
    <property type="entry name" value="Bact_solute-bd_prot1"/>
</dbReference>
<dbReference type="SUPFAM" id="SSF53850">
    <property type="entry name" value="Periplasmic binding protein-like II"/>
    <property type="match status" value="1"/>
</dbReference>
<evidence type="ECO:0000313" key="6">
    <source>
        <dbReference type="Proteomes" id="UP001205890"/>
    </source>
</evidence>
<dbReference type="PANTHER" id="PTHR43649:SF12">
    <property type="entry name" value="DIACETYLCHITOBIOSE BINDING PROTEIN DASA"/>
    <property type="match status" value="1"/>
</dbReference>
<evidence type="ECO:0000256" key="3">
    <source>
        <dbReference type="ARBA" id="ARBA00022764"/>
    </source>
</evidence>
<evidence type="ECO:0000256" key="4">
    <source>
        <dbReference type="SAM" id="SignalP"/>
    </source>
</evidence>
<dbReference type="PANTHER" id="PTHR43649">
    <property type="entry name" value="ARABINOSE-BINDING PROTEIN-RELATED"/>
    <property type="match status" value="1"/>
</dbReference>
<dbReference type="Proteomes" id="UP001205890">
    <property type="component" value="Unassembled WGS sequence"/>
</dbReference>
<dbReference type="RefSeq" id="WP_254737269.1">
    <property type="nucleotide sequence ID" value="NZ_JANCLU010000001.1"/>
</dbReference>
<keyword evidence="6" id="KW-1185">Reference proteome</keyword>
<name>A0ABT1L6C6_9HYPH</name>
<dbReference type="InterPro" id="IPR006059">
    <property type="entry name" value="SBP"/>
</dbReference>
<dbReference type="Pfam" id="PF01547">
    <property type="entry name" value="SBP_bac_1"/>
    <property type="match status" value="1"/>
</dbReference>
<gene>
    <name evidence="5" type="ORF">NK718_00080</name>
</gene>
<keyword evidence="3" id="KW-0574">Periplasm</keyword>
<comment type="subcellular location">
    <subcellularLocation>
        <location evidence="1">Periplasm</location>
    </subcellularLocation>
</comment>
<protein>
    <submittedName>
        <fullName evidence="5">Extracellular solute-binding protein</fullName>
    </submittedName>
</protein>
<evidence type="ECO:0000313" key="5">
    <source>
        <dbReference type="EMBL" id="MCP8936900.1"/>
    </source>
</evidence>
<reference evidence="5 6" key="1">
    <citation type="submission" date="2022-07" db="EMBL/GenBank/DDBJ databases">
        <authorList>
            <person name="Li W.-J."/>
            <person name="Deng Q.-Q."/>
        </authorList>
    </citation>
    <scope>NUCLEOTIDE SEQUENCE [LARGE SCALE GENOMIC DNA]</scope>
    <source>
        <strain evidence="5 6">SYSU M60028</strain>
    </source>
</reference>
<sequence>MKPVSMLAATLLAGVTLFGATAASYAEEVVVKMWARADRSGPLRAGNIVAAAEPLNAALKAAGSDKTVKVEVFEGPAAGYDADALDILKAFAVNQGPDLYVAAHEWVGEFAKSGYAMDLEDFVKKNPWAFADVIPVLWESTKYKGKIHAIPQDSEIRMFFYNKDMLRKIGKDEAFVNGLPAMVEKGEFTMEDLSKLTKEVVDKGAAQMGILHRPNPGPDYLMTFAAFGAKFVDDKSGQLLLPKAELRKGLEWFAWNAANGVTPKNNTAMSWDEIQGAFKTDKAFIYHQGVWAVGEWMVGDAKGATWPNDKDWYFKKIGWIHAPAGTKGGQPANLSHPIVYVVNPKSKNAELAAQLVAYATLPYYNTKHAVTTAHTAILNGQRSMPDYAGAWYLEAATPMLARSTFIPNHPDFGRYNGILFKALQGVETGRLTPAQAIDFLEDEMSNEFKGSVKVVDKLN</sequence>
<comment type="caution">
    <text evidence="5">The sequence shown here is derived from an EMBL/GenBank/DDBJ whole genome shotgun (WGS) entry which is preliminary data.</text>
</comment>
<evidence type="ECO:0000256" key="1">
    <source>
        <dbReference type="ARBA" id="ARBA00004418"/>
    </source>
</evidence>
<dbReference type="EMBL" id="JANCLU010000001">
    <property type="protein sequence ID" value="MCP8936900.1"/>
    <property type="molecule type" value="Genomic_DNA"/>
</dbReference>
<evidence type="ECO:0000256" key="2">
    <source>
        <dbReference type="ARBA" id="ARBA00008520"/>
    </source>
</evidence>
<organism evidence="5 6">
    <name type="scientific">Alsobacter ponti</name>
    <dbReference type="NCBI Taxonomy" id="2962936"/>
    <lineage>
        <taxon>Bacteria</taxon>
        <taxon>Pseudomonadati</taxon>
        <taxon>Pseudomonadota</taxon>
        <taxon>Alphaproteobacteria</taxon>
        <taxon>Hyphomicrobiales</taxon>
        <taxon>Alsobacteraceae</taxon>
        <taxon>Alsobacter</taxon>
    </lineage>
</organism>
<comment type="similarity">
    <text evidence="2">Belongs to the bacterial solute-binding protein 1 family.</text>
</comment>
<proteinExistence type="inferred from homology"/>
<accession>A0ABT1L6C6</accession>